<keyword evidence="6" id="KW-1185">Reference proteome</keyword>
<dbReference type="AlphaFoldDB" id="V4AQ27"/>
<reference evidence="5 6" key="1">
    <citation type="journal article" date="2013" name="Nature">
        <title>Insights into bilaterian evolution from three spiralian genomes.</title>
        <authorList>
            <person name="Simakov O."/>
            <person name="Marletaz F."/>
            <person name="Cho S.J."/>
            <person name="Edsinger-Gonzales E."/>
            <person name="Havlak P."/>
            <person name="Hellsten U."/>
            <person name="Kuo D.H."/>
            <person name="Larsson T."/>
            <person name="Lv J."/>
            <person name="Arendt D."/>
            <person name="Savage R."/>
            <person name="Osoegawa K."/>
            <person name="de Jong P."/>
            <person name="Grimwood J."/>
            <person name="Chapman J.A."/>
            <person name="Shapiro H."/>
            <person name="Aerts A."/>
            <person name="Otillar R.P."/>
            <person name="Terry A.Y."/>
            <person name="Boore J.L."/>
            <person name="Grigoriev I.V."/>
            <person name="Lindberg D.R."/>
            <person name="Seaver E.C."/>
            <person name="Weisblat D.A."/>
            <person name="Putnam N.H."/>
            <person name="Rokhsar D.S."/>
        </authorList>
    </citation>
    <scope>NUCLEOTIDE SEQUENCE [LARGE SCALE GENOMIC DNA]</scope>
</reference>
<dbReference type="Proteomes" id="UP000030746">
    <property type="component" value="Unassembled WGS sequence"/>
</dbReference>
<gene>
    <name evidence="5" type="ORF">LOTGIDRAFT_231695</name>
</gene>
<evidence type="ECO:0000256" key="4">
    <source>
        <dbReference type="RuleBase" id="RU003910"/>
    </source>
</evidence>
<dbReference type="PANTHER" id="PTHR13479:SF40">
    <property type="entry name" value="SMALL RIBOSOMAL SUBUNIT PROTEIN BS18M"/>
    <property type="match status" value="1"/>
</dbReference>
<evidence type="ECO:0000256" key="3">
    <source>
        <dbReference type="ARBA" id="ARBA00023274"/>
    </source>
</evidence>
<dbReference type="OMA" id="EEQQWHE"/>
<sequence length="185" mass="21608">MFRVLGKQILKRPFGLLSYTEQTTCSSLVIHKKYGTKTLKYNVSSLSEAGDVKLPSQYQDPNFDYKKVTFSPEDVEKLLKQMESDEPLLTMEDPYAAKPRRCILCKYNVDIDYKNAQLLSQFVSPHTGRIYGRRVTGLCIPMQKRIAKLIKRARIFAFMPYLNKDVEFYEDDKLVEYNKPSQKHF</sequence>
<dbReference type="EMBL" id="KB201362">
    <property type="protein sequence ID" value="ESO96880.1"/>
    <property type="molecule type" value="Genomic_DNA"/>
</dbReference>
<dbReference type="NCBIfam" id="TIGR00165">
    <property type="entry name" value="S18"/>
    <property type="match status" value="1"/>
</dbReference>
<dbReference type="SUPFAM" id="SSF46911">
    <property type="entry name" value="Ribosomal protein S18"/>
    <property type="match status" value="1"/>
</dbReference>
<evidence type="ECO:0000313" key="5">
    <source>
        <dbReference type="EMBL" id="ESO96880.1"/>
    </source>
</evidence>
<dbReference type="GO" id="GO:0005763">
    <property type="term" value="C:mitochondrial small ribosomal subunit"/>
    <property type="evidence" value="ECO:0007669"/>
    <property type="project" value="TreeGrafter"/>
</dbReference>
<organism evidence="5 6">
    <name type="scientific">Lottia gigantea</name>
    <name type="common">Giant owl limpet</name>
    <dbReference type="NCBI Taxonomy" id="225164"/>
    <lineage>
        <taxon>Eukaryota</taxon>
        <taxon>Metazoa</taxon>
        <taxon>Spiralia</taxon>
        <taxon>Lophotrochozoa</taxon>
        <taxon>Mollusca</taxon>
        <taxon>Gastropoda</taxon>
        <taxon>Patellogastropoda</taxon>
        <taxon>Lottioidea</taxon>
        <taxon>Lottiidae</taxon>
        <taxon>Lottia</taxon>
    </lineage>
</organism>
<dbReference type="HOGENOM" id="CLU_1462899_0_0_1"/>
<protein>
    <recommendedName>
        <fullName evidence="7">28S ribosomal protein S18c, mitochondrial</fullName>
    </recommendedName>
</protein>
<comment type="similarity">
    <text evidence="1 4">Belongs to the bacterial ribosomal protein bS18 family.</text>
</comment>
<dbReference type="RefSeq" id="XP_009052377.1">
    <property type="nucleotide sequence ID" value="XM_009054129.1"/>
</dbReference>
<evidence type="ECO:0000313" key="6">
    <source>
        <dbReference type="Proteomes" id="UP000030746"/>
    </source>
</evidence>
<dbReference type="GO" id="GO:0070181">
    <property type="term" value="F:small ribosomal subunit rRNA binding"/>
    <property type="evidence" value="ECO:0007669"/>
    <property type="project" value="TreeGrafter"/>
</dbReference>
<dbReference type="HAMAP" id="MF_00270">
    <property type="entry name" value="Ribosomal_bS18"/>
    <property type="match status" value="1"/>
</dbReference>
<dbReference type="InterPro" id="IPR001648">
    <property type="entry name" value="Ribosomal_bS18"/>
</dbReference>
<dbReference type="KEGG" id="lgi:LOTGIDRAFT_231695"/>
<evidence type="ECO:0008006" key="7">
    <source>
        <dbReference type="Google" id="ProtNLM"/>
    </source>
</evidence>
<dbReference type="PANTHER" id="PTHR13479">
    <property type="entry name" value="30S RIBOSOMAL PROTEIN S18"/>
    <property type="match status" value="1"/>
</dbReference>
<dbReference type="GO" id="GO:0003735">
    <property type="term" value="F:structural constituent of ribosome"/>
    <property type="evidence" value="ECO:0007669"/>
    <property type="project" value="InterPro"/>
</dbReference>
<dbReference type="Pfam" id="PF01084">
    <property type="entry name" value="Ribosomal_S18"/>
    <property type="match status" value="1"/>
</dbReference>
<proteinExistence type="inferred from homology"/>
<dbReference type="PRINTS" id="PR00974">
    <property type="entry name" value="RIBOSOMALS18"/>
</dbReference>
<dbReference type="STRING" id="225164.V4AQ27"/>
<dbReference type="CTD" id="20248678"/>
<accession>V4AQ27</accession>
<dbReference type="OrthoDB" id="10066799at2759"/>
<name>V4AQ27_LOTGI</name>
<evidence type="ECO:0000256" key="2">
    <source>
        <dbReference type="ARBA" id="ARBA00022980"/>
    </source>
</evidence>
<dbReference type="InterPro" id="IPR036870">
    <property type="entry name" value="Ribosomal_bS18_sf"/>
</dbReference>
<dbReference type="GeneID" id="20248678"/>
<dbReference type="GO" id="GO:0032543">
    <property type="term" value="P:mitochondrial translation"/>
    <property type="evidence" value="ECO:0007669"/>
    <property type="project" value="TreeGrafter"/>
</dbReference>
<keyword evidence="2 4" id="KW-0689">Ribosomal protein</keyword>
<keyword evidence="3 4" id="KW-0687">Ribonucleoprotein</keyword>
<dbReference type="Gene3D" id="4.10.640.10">
    <property type="entry name" value="Ribosomal protein S18"/>
    <property type="match status" value="1"/>
</dbReference>
<evidence type="ECO:0000256" key="1">
    <source>
        <dbReference type="ARBA" id="ARBA00005589"/>
    </source>
</evidence>